<dbReference type="EMBL" id="JBHTIV010000005">
    <property type="protein sequence ID" value="MFD0931882.1"/>
    <property type="molecule type" value="Genomic_DNA"/>
</dbReference>
<keyword evidence="2" id="KW-1185">Reference proteome</keyword>
<name>A0ABW3GPG4_9FLAO</name>
<dbReference type="Proteomes" id="UP001597049">
    <property type="component" value="Unassembled WGS sequence"/>
</dbReference>
<comment type="caution">
    <text evidence="1">The sequence shown here is derived from an EMBL/GenBank/DDBJ whole genome shotgun (WGS) entry which is preliminary data.</text>
</comment>
<dbReference type="RefSeq" id="WP_379657209.1">
    <property type="nucleotide sequence ID" value="NZ_JBHTIV010000005.1"/>
</dbReference>
<protein>
    <submittedName>
        <fullName evidence="1">Uncharacterized protein</fullName>
    </submittedName>
</protein>
<evidence type="ECO:0000313" key="1">
    <source>
        <dbReference type="EMBL" id="MFD0931882.1"/>
    </source>
</evidence>
<accession>A0ABW3GPG4</accession>
<gene>
    <name evidence="1" type="ORF">ACFQ0R_04635</name>
</gene>
<organism evidence="1 2">
    <name type="scientific">Psychroflexus salinarum</name>
    <dbReference type="NCBI Taxonomy" id="546024"/>
    <lineage>
        <taxon>Bacteria</taxon>
        <taxon>Pseudomonadati</taxon>
        <taxon>Bacteroidota</taxon>
        <taxon>Flavobacteriia</taxon>
        <taxon>Flavobacteriales</taxon>
        <taxon>Flavobacteriaceae</taxon>
        <taxon>Psychroflexus</taxon>
    </lineage>
</organism>
<dbReference type="InterPro" id="IPR029056">
    <property type="entry name" value="Ribokinase-like"/>
</dbReference>
<reference evidence="2" key="1">
    <citation type="journal article" date="2019" name="Int. J. Syst. Evol. Microbiol.">
        <title>The Global Catalogue of Microorganisms (GCM) 10K type strain sequencing project: providing services to taxonomists for standard genome sequencing and annotation.</title>
        <authorList>
            <consortium name="The Broad Institute Genomics Platform"/>
            <consortium name="The Broad Institute Genome Sequencing Center for Infectious Disease"/>
            <person name="Wu L."/>
            <person name="Ma J."/>
        </authorList>
    </citation>
    <scope>NUCLEOTIDE SEQUENCE [LARGE SCALE GENOMIC DNA]</scope>
    <source>
        <strain evidence="2">CCUG 56752</strain>
    </source>
</reference>
<dbReference type="Gene3D" id="3.40.1190.20">
    <property type="match status" value="1"/>
</dbReference>
<evidence type="ECO:0000313" key="2">
    <source>
        <dbReference type="Proteomes" id="UP001597049"/>
    </source>
</evidence>
<sequence>MKKIAVVGPIPRDTIITHHKERIQKYGCITHPCIALAKLKQDSGSVFPIAHVHKKDVTPIAELFSKFPAIDMRGVDDSKDMGTVIALEFLDQNNRVEKQTAFMNPILPKDVEAFLEVDAFVMVPITDFEISLETLKYIKANSKAKIIFDAHGATTCLTINGDRLRRF</sequence>
<dbReference type="SUPFAM" id="SSF53613">
    <property type="entry name" value="Ribokinase-like"/>
    <property type="match status" value="1"/>
</dbReference>
<proteinExistence type="predicted"/>